<gene>
    <name evidence="3" type="ORF">SAMN05216522_107195</name>
</gene>
<dbReference type="SUPFAM" id="SSF46785">
    <property type="entry name" value="Winged helix' DNA-binding domain"/>
    <property type="match status" value="1"/>
</dbReference>
<organism evidence="3 4">
    <name type="scientific">Rosenbergiella nectarea</name>
    <dbReference type="NCBI Taxonomy" id="988801"/>
    <lineage>
        <taxon>Bacteria</taxon>
        <taxon>Pseudomonadati</taxon>
        <taxon>Pseudomonadota</taxon>
        <taxon>Gammaproteobacteria</taxon>
        <taxon>Enterobacterales</taxon>
        <taxon>Erwiniaceae</taxon>
        <taxon>Rosenbergiella</taxon>
    </lineage>
</organism>
<dbReference type="InterPro" id="IPR036388">
    <property type="entry name" value="WH-like_DNA-bd_sf"/>
</dbReference>
<dbReference type="AlphaFoldDB" id="A0A1H9JHW3"/>
<accession>A0A1H9JHW3</accession>
<dbReference type="Gene3D" id="1.10.10.10">
    <property type="entry name" value="Winged helix-like DNA-binding domain superfamily/Winged helix DNA-binding domain"/>
    <property type="match status" value="1"/>
</dbReference>
<feature type="domain" description="HTH lysR-type" evidence="2">
    <location>
        <begin position="20"/>
        <end position="53"/>
    </location>
</feature>
<comment type="similarity">
    <text evidence="1">Belongs to the LysR transcriptional regulatory family.</text>
</comment>
<dbReference type="OrthoDB" id="9786526at2"/>
<dbReference type="InterPro" id="IPR036390">
    <property type="entry name" value="WH_DNA-bd_sf"/>
</dbReference>
<evidence type="ECO:0000313" key="3">
    <source>
        <dbReference type="EMBL" id="SEQ86452.1"/>
    </source>
</evidence>
<evidence type="ECO:0000313" key="4">
    <source>
        <dbReference type="Proteomes" id="UP000242515"/>
    </source>
</evidence>
<sequence length="80" mass="9316">MIFLKSHDKCKRRTVKVLLLEIPVSTVSDRVAMLEKRLWLSLLQRTTRQLPLTDAGKHYFEHAVKGLVHIFDAESSILMR</sequence>
<reference evidence="4" key="1">
    <citation type="submission" date="2016-10" db="EMBL/GenBank/DDBJ databases">
        <authorList>
            <person name="Varghese N."/>
            <person name="Submissions S."/>
        </authorList>
    </citation>
    <scope>NUCLEOTIDE SEQUENCE [LARGE SCALE GENOMIC DNA]</scope>
    <source>
        <strain evidence="4">8N4</strain>
    </source>
</reference>
<dbReference type="STRING" id="988801.SAMN05216522_107195"/>
<dbReference type="Pfam" id="PF00126">
    <property type="entry name" value="HTH_1"/>
    <property type="match status" value="1"/>
</dbReference>
<dbReference type="InterPro" id="IPR058163">
    <property type="entry name" value="LysR-type_TF_proteobact-type"/>
</dbReference>
<dbReference type="PANTHER" id="PTHR30537:SF5">
    <property type="entry name" value="HTH-TYPE TRANSCRIPTIONAL ACTIVATOR TTDR-RELATED"/>
    <property type="match status" value="1"/>
</dbReference>
<dbReference type="PANTHER" id="PTHR30537">
    <property type="entry name" value="HTH-TYPE TRANSCRIPTIONAL REGULATOR"/>
    <property type="match status" value="1"/>
</dbReference>
<dbReference type="GO" id="GO:0003700">
    <property type="term" value="F:DNA-binding transcription factor activity"/>
    <property type="evidence" value="ECO:0007669"/>
    <property type="project" value="InterPro"/>
</dbReference>
<name>A0A1H9JHW3_9GAMM</name>
<dbReference type="Proteomes" id="UP000242515">
    <property type="component" value="Unassembled WGS sequence"/>
</dbReference>
<dbReference type="GO" id="GO:0043565">
    <property type="term" value="F:sequence-specific DNA binding"/>
    <property type="evidence" value="ECO:0007669"/>
    <property type="project" value="TreeGrafter"/>
</dbReference>
<protein>
    <submittedName>
        <fullName evidence="3">Regulatory helix-turn-helix protein, lysR family</fullName>
    </submittedName>
</protein>
<dbReference type="EMBL" id="FOGC01000007">
    <property type="protein sequence ID" value="SEQ86452.1"/>
    <property type="molecule type" value="Genomic_DNA"/>
</dbReference>
<dbReference type="GO" id="GO:0006351">
    <property type="term" value="P:DNA-templated transcription"/>
    <property type="evidence" value="ECO:0007669"/>
    <property type="project" value="TreeGrafter"/>
</dbReference>
<dbReference type="PROSITE" id="PS50931">
    <property type="entry name" value="HTH_LYSR"/>
    <property type="match status" value="1"/>
</dbReference>
<evidence type="ECO:0000259" key="2">
    <source>
        <dbReference type="PROSITE" id="PS50931"/>
    </source>
</evidence>
<dbReference type="InterPro" id="IPR000847">
    <property type="entry name" value="LysR_HTH_N"/>
</dbReference>
<keyword evidence="4" id="KW-1185">Reference proteome</keyword>
<proteinExistence type="inferred from homology"/>
<evidence type="ECO:0000256" key="1">
    <source>
        <dbReference type="ARBA" id="ARBA00009437"/>
    </source>
</evidence>